<protein>
    <submittedName>
        <fullName evidence="6">FAD-dependent oxidoreductase</fullName>
    </submittedName>
</protein>
<dbReference type="Pfam" id="PF00890">
    <property type="entry name" value="FAD_binding_2"/>
    <property type="match status" value="1"/>
</dbReference>
<organism evidence="6 7">
    <name type="scientific">Sutterella massiliensis</name>
    <dbReference type="NCBI Taxonomy" id="1816689"/>
    <lineage>
        <taxon>Bacteria</taxon>
        <taxon>Pseudomonadati</taxon>
        <taxon>Pseudomonadota</taxon>
        <taxon>Betaproteobacteria</taxon>
        <taxon>Burkholderiales</taxon>
        <taxon>Sutterellaceae</taxon>
        <taxon>Sutterella</taxon>
    </lineage>
</organism>
<dbReference type="SUPFAM" id="SSF51905">
    <property type="entry name" value="FAD/NAD(P)-binding domain"/>
    <property type="match status" value="1"/>
</dbReference>
<evidence type="ECO:0000256" key="1">
    <source>
        <dbReference type="ARBA" id="ARBA00001974"/>
    </source>
</evidence>
<evidence type="ECO:0000256" key="4">
    <source>
        <dbReference type="ARBA" id="ARBA00023002"/>
    </source>
</evidence>
<evidence type="ECO:0000256" key="3">
    <source>
        <dbReference type="ARBA" id="ARBA00022827"/>
    </source>
</evidence>
<dbReference type="Proteomes" id="UP000715095">
    <property type="component" value="Unassembled WGS sequence"/>
</dbReference>
<evidence type="ECO:0000259" key="5">
    <source>
        <dbReference type="Pfam" id="PF00890"/>
    </source>
</evidence>
<keyword evidence="4" id="KW-0560">Oxidoreductase</keyword>
<name>A0ABS2DV10_9BURK</name>
<feature type="domain" description="FAD-dependent oxidoreductase 2 FAD-binding" evidence="5">
    <location>
        <begin position="30"/>
        <end position="262"/>
    </location>
</feature>
<dbReference type="InterPro" id="IPR050315">
    <property type="entry name" value="FAD-oxidoreductase_2"/>
</dbReference>
<dbReference type="EMBL" id="JACJJC010000156">
    <property type="protein sequence ID" value="MBM6705153.1"/>
    <property type="molecule type" value="Genomic_DNA"/>
</dbReference>
<sequence length="281" mass="29415">CIKKAGGDPKDYLKAVEKTAAGQTQNLETDLVIIGGGGSGLTAAVRSAELGTKTVVLEKMQVLGGAAGICGGQIAVQSAQIQKDLGVQDDSPAWFAYDLLANGHMRNDLTALTAYSDNLGASVDWAMKSLGMTQFEEMKLQYRGEFSKDRSLYIKGAGAGFISLLTNKLSDMPVTIKTGTKVEKILKDEKGAVVGVEATDANGTKYVVRSKAVLLATGGYGANREMLAGDLQKALYYGPVCATGDGHRMAEAAGAKLINMELGKQYPNGIEVAPGLAKSTI</sequence>
<evidence type="ECO:0000313" key="6">
    <source>
        <dbReference type="EMBL" id="MBM6705153.1"/>
    </source>
</evidence>
<dbReference type="InterPro" id="IPR003953">
    <property type="entry name" value="FAD-dep_OxRdtase_2_FAD-bd"/>
</dbReference>
<feature type="non-terminal residue" evidence="6">
    <location>
        <position position="1"/>
    </location>
</feature>
<dbReference type="Gene3D" id="3.50.50.60">
    <property type="entry name" value="FAD/NAD(P)-binding domain"/>
    <property type="match status" value="1"/>
</dbReference>
<dbReference type="PANTHER" id="PTHR43400:SF7">
    <property type="entry name" value="FAD-DEPENDENT OXIDOREDUCTASE 2 FAD BINDING DOMAIN-CONTAINING PROTEIN"/>
    <property type="match status" value="1"/>
</dbReference>
<dbReference type="RefSeq" id="WP_205104898.1">
    <property type="nucleotide sequence ID" value="NZ_JACJJC010000156.1"/>
</dbReference>
<evidence type="ECO:0000256" key="2">
    <source>
        <dbReference type="ARBA" id="ARBA00022630"/>
    </source>
</evidence>
<keyword evidence="3" id="KW-0274">FAD</keyword>
<keyword evidence="7" id="KW-1185">Reference proteome</keyword>
<dbReference type="PANTHER" id="PTHR43400">
    <property type="entry name" value="FUMARATE REDUCTASE"/>
    <property type="match status" value="1"/>
</dbReference>
<dbReference type="PRINTS" id="PR00411">
    <property type="entry name" value="PNDRDTASEI"/>
</dbReference>
<dbReference type="InterPro" id="IPR036188">
    <property type="entry name" value="FAD/NAD-bd_sf"/>
</dbReference>
<reference evidence="6 7" key="1">
    <citation type="journal article" date="2021" name="Sci. Rep.">
        <title>The distribution of antibiotic resistance genes in chicken gut microbiota commensals.</title>
        <authorList>
            <person name="Juricova H."/>
            <person name="Matiasovicova J."/>
            <person name="Kubasova T."/>
            <person name="Cejkova D."/>
            <person name="Rychlik I."/>
        </authorList>
    </citation>
    <scope>NUCLEOTIDE SEQUENCE [LARGE SCALE GENOMIC DNA]</scope>
    <source>
        <strain evidence="6 7">An829</strain>
    </source>
</reference>
<proteinExistence type="predicted"/>
<accession>A0ABS2DV10</accession>
<comment type="caution">
    <text evidence="6">The sequence shown here is derived from an EMBL/GenBank/DDBJ whole genome shotgun (WGS) entry which is preliminary data.</text>
</comment>
<keyword evidence="2" id="KW-0285">Flavoprotein</keyword>
<evidence type="ECO:0000313" key="7">
    <source>
        <dbReference type="Proteomes" id="UP000715095"/>
    </source>
</evidence>
<gene>
    <name evidence="6" type="ORF">H6A60_11825</name>
</gene>
<feature type="non-terminal residue" evidence="6">
    <location>
        <position position="281"/>
    </location>
</feature>
<comment type="cofactor">
    <cofactor evidence="1">
        <name>FAD</name>
        <dbReference type="ChEBI" id="CHEBI:57692"/>
    </cofactor>
</comment>